<evidence type="ECO:0000313" key="2">
    <source>
        <dbReference type="EMBL" id="TFI58220.1"/>
    </source>
</evidence>
<dbReference type="OrthoDB" id="7178458at2"/>
<feature type="chain" id="PRO_5021225028" description="DUF4139 domain-containing protein" evidence="1">
    <location>
        <begin position="29"/>
        <end position="517"/>
    </location>
</feature>
<keyword evidence="3" id="KW-1185">Reference proteome</keyword>
<name>A0A4Y8ZQC1_9SPHN</name>
<comment type="caution">
    <text evidence="2">The sequence shown here is derived from an EMBL/GenBank/DDBJ whole genome shotgun (WGS) entry which is preliminary data.</text>
</comment>
<keyword evidence="1" id="KW-0732">Signal</keyword>
<gene>
    <name evidence="2" type="ORF">E2493_10520</name>
</gene>
<sequence>MRSARRLSQLARAIVSVIVLLANGAAGAQAVATSAGPDAVSVTVYRDPKRALDQAFDLRWLNGYALVTERRRMVIPAGEGELRFEGVAAGIIPQSAVIAGIPQEIVERNRDAMLLSPGSLLDASLGRRVRIRRTSPATGEVTRIDAVIRSGDDGAVILETRQGVESLRCTGLPETLLYRSVPPGLSARPTLSVRTRSTRRIAADVTLSYLATGFDWRADYILELAPDGRSMDLFAWLTLANGDETGFKQAQAQAVAGRLNRAEEDVEEPDAPPLRLQCWPQGSTTSDLREIEVIRPASPPSLRRRYSTVSESVSAMSVAPLTMIAARLEDLGDAKLYRIPEPVTIAARSQKQVALLHRPRVSLETVYRFTARRNAGEEGAVPVLKTRNRSETGLGIPLPGGPVDVYERTGGRALLAARGAMRDIAVGEPLSIPLRPSEQVIVRTVVERETGGLATFLLTVTNRRSSPIPFEVELPDWATGELIGKERFPLADGVRLWSVTVGARGSAELRYEVRNRP</sequence>
<proteinExistence type="predicted"/>
<dbReference type="RefSeq" id="WP_135086492.1">
    <property type="nucleotide sequence ID" value="NZ_SPDV01000018.1"/>
</dbReference>
<protein>
    <recommendedName>
        <fullName evidence="4">DUF4139 domain-containing protein</fullName>
    </recommendedName>
</protein>
<dbReference type="AlphaFoldDB" id="A0A4Y8ZQC1"/>
<feature type="signal peptide" evidence="1">
    <location>
        <begin position="1"/>
        <end position="28"/>
    </location>
</feature>
<dbReference type="Proteomes" id="UP000298213">
    <property type="component" value="Unassembled WGS sequence"/>
</dbReference>
<reference evidence="2 3" key="1">
    <citation type="submission" date="2019-03" db="EMBL/GenBank/DDBJ databases">
        <title>Genome sequence of Sphingomonas sp. 17J27-24.</title>
        <authorList>
            <person name="Kim M."/>
            <person name="Maeng S."/>
            <person name="Sathiyaraj S."/>
        </authorList>
    </citation>
    <scope>NUCLEOTIDE SEQUENCE [LARGE SCALE GENOMIC DNA]</scope>
    <source>
        <strain evidence="2 3">17J27-24</strain>
    </source>
</reference>
<evidence type="ECO:0000313" key="3">
    <source>
        <dbReference type="Proteomes" id="UP000298213"/>
    </source>
</evidence>
<dbReference type="PANTHER" id="PTHR38075:SF1">
    <property type="entry name" value="DUF4139 DOMAIN-CONTAINING PROTEIN"/>
    <property type="match status" value="1"/>
</dbReference>
<evidence type="ECO:0008006" key="4">
    <source>
        <dbReference type="Google" id="ProtNLM"/>
    </source>
</evidence>
<evidence type="ECO:0000256" key="1">
    <source>
        <dbReference type="SAM" id="SignalP"/>
    </source>
</evidence>
<accession>A0A4Y8ZQC1</accession>
<organism evidence="2 3">
    <name type="scientific">Sphingomonas parva</name>
    <dbReference type="NCBI Taxonomy" id="2555898"/>
    <lineage>
        <taxon>Bacteria</taxon>
        <taxon>Pseudomonadati</taxon>
        <taxon>Pseudomonadota</taxon>
        <taxon>Alphaproteobacteria</taxon>
        <taxon>Sphingomonadales</taxon>
        <taxon>Sphingomonadaceae</taxon>
        <taxon>Sphingomonas</taxon>
    </lineage>
</organism>
<dbReference type="PANTHER" id="PTHR38075">
    <property type="entry name" value="DUF4139 DOMAIN-CONTAINING PROTEIN"/>
    <property type="match status" value="1"/>
</dbReference>
<dbReference type="EMBL" id="SPDV01000018">
    <property type="protein sequence ID" value="TFI58220.1"/>
    <property type="molecule type" value="Genomic_DNA"/>
</dbReference>